<gene>
    <name evidence="1" type="ORF">R3P38DRAFT_2815852</name>
</gene>
<sequence length="115" mass="12931">MRENKSSEQAKSWLVINHGGQVTTGDSDWSLEVEDNPDILTGGGSYRGCFDLTRMAKIQTYRKGMIFFSKGPVRDLLEEGSNYINTRSAFSRFTEPTVTYEVVLAGPDSLDRWSI</sequence>
<evidence type="ECO:0000313" key="1">
    <source>
        <dbReference type="EMBL" id="KAK6966685.1"/>
    </source>
</evidence>
<proteinExistence type="predicted"/>
<keyword evidence="2" id="KW-1185">Reference proteome</keyword>
<evidence type="ECO:0000313" key="2">
    <source>
        <dbReference type="Proteomes" id="UP001362999"/>
    </source>
</evidence>
<dbReference type="Proteomes" id="UP001362999">
    <property type="component" value="Unassembled WGS sequence"/>
</dbReference>
<protein>
    <submittedName>
        <fullName evidence="1">Uncharacterized protein</fullName>
    </submittedName>
</protein>
<dbReference type="EMBL" id="JAWWNJ010000259">
    <property type="protein sequence ID" value="KAK6966685.1"/>
    <property type="molecule type" value="Genomic_DNA"/>
</dbReference>
<dbReference type="AlphaFoldDB" id="A0AAV9Z086"/>
<comment type="caution">
    <text evidence="1">The sequence shown here is derived from an EMBL/GenBank/DDBJ whole genome shotgun (WGS) entry which is preliminary data.</text>
</comment>
<reference evidence="1 2" key="1">
    <citation type="journal article" date="2024" name="J Genomics">
        <title>Draft genome sequencing and assembly of Favolaschia claudopus CIRM-BRFM 2984 isolated from oak limbs.</title>
        <authorList>
            <person name="Navarro D."/>
            <person name="Drula E."/>
            <person name="Chaduli D."/>
            <person name="Cazenave R."/>
            <person name="Ahrendt S."/>
            <person name="Wang J."/>
            <person name="Lipzen A."/>
            <person name="Daum C."/>
            <person name="Barry K."/>
            <person name="Grigoriev I.V."/>
            <person name="Favel A."/>
            <person name="Rosso M.N."/>
            <person name="Martin F."/>
        </authorList>
    </citation>
    <scope>NUCLEOTIDE SEQUENCE [LARGE SCALE GENOMIC DNA]</scope>
    <source>
        <strain evidence="1 2">CIRM-BRFM 2984</strain>
    </source>
</reference>
<organism evidence="1 2">
    <name type="scientific">Favolaschia claudopus</name>
    <dbReference type="NCBI Taxonomy" id="2862362"/>
    <lineage>
        <taxon>Eukaryota</taxon>
        <taxon>Fungi</taxon>
        <taxon>Dikarya</taxon>
        <taxon>Basidiomycota</taxon>
        <taxon>Agaricomycotina</taxon>
        <taxon>Agaricomycetes</taxon>
        <taxon>Agaricomycetidae</taxon>
        <taxon>Agaricales</taxon>
        <taxon>Marasmiineae</taxon>
        <taxon>Mycenaceae</taxon>
        <taxon>Favolaschia</taxon>
    </lineage>
</organism>
<name>A0AAV9Z086_9AGAR</name>
<accession>A0AAV9Z086</accession>